<evidence type="ECO:0000256" key="11">
    <source>
        <dbReference type="ARBA" id="ARBA00023136"/>
    </source>
</evidence>
<feature type="binding site" evidence="15">
    <location>
        <position position="271"/>
    </location>
    <ligand>
        <name>substrate</name>
    </ligand>
</feature>
<organism evidence="16 17">
    <name type="scientific">Mola mola</name>
    <name type="common">Ocean sunfish</name>
    <name type="synonym">Tetraodon mola</name>
    <dbReference type="NCBI Taxonomy" id="94237"/>
    <lineage>
        <taxon>Eukaryota</taxon>
        <taxon>Metazoa</taxon>
        <taxon>Chordata</taxon>
        <taxon>Craniata</taxon>
        <taxon>Vertebrata</taxon>
        <taxon>Euteleostomi</taxon>
        <taxon>Actinopterygii</taxon>
        <taxon>Neopterygii</taxon>
        <taxon>Teleostei</taxon>
        <taxon>Neoteleostei</taxon>
        <taxon>Acanthomorphata</taxon>
        <taxon>Eupercaria</taxon>
        <taxon>Tetraodontiformes</taxon>
        <taxon>Molidae</taxon>
        <taxon>Mola</taxon>
    </lineage>
</organism>
<dbReference type="GO" id="GO:0006699">
    <property type="term" value="P:bile acid biosynthetic process"/>
    <property type="evidence" value="ECO:0007669"/>
    <property type="project" value="TreeGrafter"/>
</dbReference>
<evidence type="ECO:0000256" key="2">
    <source>
        <dbReference type="ARBA" id="ARBA00004586"/>
    </source>
</evidence>
<keyword evidence="12" id="KW-0753">Steroid metabolism</keyword>
<evidence type="ECO:0000313" key="17">
    <source>
        <dbReference type="Proteomes" id="UP000261620"/>
    </source>
</evidence>
<dbReference type="PANTHER" id="PTHR24304:SF0">
    <property type="entry name" value="CYTOCHROME P450 7B1"/>
    <property type="match status" value="1"/>
</dbReference>
<keyword evidence="6 13" id="KW-0479">Metal-binding</keyword>
<dbReference type="InterPro" id="IPR036396">
    <property type="entry name" value="Cyt_P450_sf"/>
</dbReference>
<evidence type="ECO:0000256" key="6">
    <source>
        <dbReference type="ARBA" id="ARBA00022723"/>
    </source>
</evidence>
<dbReference type="InterPro" id="IPR024204">
    <property type="entry name" value="Cyt_P450_CYP7A1-type"/>
</dbReference>
<dbReference type="GO" id="GO:0005506">
    <property type="term" value="F:iron ion binding"/>
    <property type="evidence" value="ECO:0007669"/>
    <property type="project" value="InterPro"/>
</dbReference>
<feature type="binding site" description="axial binding residue" evidence="14">
    <location>
        <position position="425"/>
    </location>
    <ligand>
        <name>heme</name>
        <dbReference type="ChEBI" id="CHEBI:30413"/>
    </ligand>
    <ligandPart>
        <name>Fe</name>
        <dbReference type="ChEBI" id="CHEBI:18248"/>
    </ligandPart>
</feature>
<reference evidence="16" key="2">
    <citation type="submission" date="2025-09" db="UniProtKB">
        <authorList>
            <consortium name="Ensembl"/>
        </authorList>
    </citation>
    <scope>IDENTIFICATION</scope>
</reference>
<comment type="similarity">
    <text evidence="4 13">Belongs to the cytochrome P450 family.</text>
</comment>
<evidence type="ECO:0000256" key="8">
    <source>
        <dbReference type="ARBA" id="ARBA00023002"/>
    </source>
</evidence>
<evidence type="ECO:0000256" key="3">
    <source>
        <dbReference type="ARBA" id="ARBA00004860"/>
    </source>
</evidence>
<name>A0A3Q3X645_MOLML</name>
<evidence type="ECO:0000256" key="1">
    <source>
        <dbReference type="ARBA" id="ARBA00001971"/>
    </source>
</evidence>
<dbReference type="InterPro" id="IPR001128">
    <property type="entry name" value="Cyt_P450"/>
</dbReference>
<dbReference type="Pfam" id="PF00067">
    <property type="entry name" value="p450"/>
    <property type="match status" value="1"/>
</dbReference>
<comment type="subcellular location">
    <subcellularLocation>
        <location evidence="2 13">Endoplasmic reticulum membrane</location>
    </subcellularLocation>
</comment>
<protein>
    <submittedName>
        <fullName evidence="16">Uncharacterized protein</fullName>
    </submittedName>
</protein>
<dbReference type="InterPro" id="IPR002403">
    <property type="entry name" value="Cyt_P450_E_grp-IV"/>
</dbReference>
<dbReference type="GO" id="GO:0005789">
    <property type="term" value="C:endoplasmic reticulum membrane"/>
    <property type="evidence" value="ECO:0007669"/>
    <property type="project" value="UniProtKB-SubCell"/>
</dbReference>
<dbReference type="AlphaFoldDB" id="A0A3Q3X645"/>
<dbReference type="Gene3D" id="1.10.630.10">
    <property type="entry name" value="Cytochrome P450"/>
    <property type="match status" value="1"/>
</dbReference>
<keyword evidence="11 13" id="KW-0472">Membrane</keyword>
<keyword evidence="5 13" id="KW-0349">Heme</keyword>
<dbReference type="PANTHER" id="PTHR24304">
    <property type="entry name" value="CYTOCHROME P450 FAMILY 7"/>
    <property type="match status" value="1"/>
</dbReference>
<evidence type="ECO:0000256" key="12">
    <source>
        <dbReference type="ARBA" id="ARBA00023221"/>
    </source>
</evidence>
<evidence type="ECO:0000256" key="5">
    <source>
        <dbReference type="ARBA" id="ARBA00022617"/>
    </source>
</evidence>
<dbReference type="PIRSF" id="PIRSF000047">
    <property type="entry name" value="Cytochrome_CYPVIIA1"/>
    <property type="match status" value="1"/>
</dbReference>
<dbReference type="SUPFAM" id="SSF48264">
    <property type="entry name" value="Cytochrome P450"/>
    <property type="match status" value="1"/>
</dbReference>
<evidence type="ECO:0000313" key="16">
    <source>
        <dbReference type="Ensembl" id="ENSMMOP00000023645.1"/>
    </source>
</evidence>
<dbReference type="PRINTS" id="PR00385">
    <property type="entry name" value="P450"/>
</dbReference>
<dbReference type="PRINTS" id="PR00465">
    <property type="entry name" value="EP450IV"/>
</dbReference>
<dbReference type="GO" id="GO:0008395">
    <property type="term" value="F:steroid hydroxylase activity"/>
    <property type="evidence" value="ECO:0007669"/>
    <property type="project" value="TreeGrafter"/>
</dbReference>
<evidence type="ECO:0000256" key="13">
    <source>
        <dbReference type="PIRNR" id="PIRNR000047"/>
    </source>
</evidence>
<keyword evidence="9 13" id="KW-0408">Iron</keyword>
<proteinExistence type="inferred from homology"/>
<keyword evidence="10" id="KW-0443">Lipid metabolism</keyword>
<dbReference type="GO" id="GO:0016705">
    <property type="term" value="F:oxidoreductase activity, acting on paired donors, with incorporation or reduction of molecular oxygen"/>
    <property type="evidence" value="ECO:0007669"/>
    <property type="project" value="InterPro"/>
</dbReference>
<evidence type="ECO:0000256" key="9">
    <source>
        <dbReference type="ARBA" id="ARBA00023004"/>
    </source>
</evidence>
<comment type="pathway">
    <text evidence="3">Lipid metabolism; bile acid biosynthesis.</text>
</comment>
<dbReference type="Ensembl" id="ENSMMOT00000024039.1">
    <property type="protein sequence ID" value="ENSMMOP00000023645.1"/>
    <property type="gene ID" value="ENSMMOG00000017991.1"/>
</dbReference>
<keyword evidence="8" id="KW-0560">Oxidoreductase</keyword>
<dbReference type="Proteomes" id="UP000261620">
    <property type="component" value="Unplaced"/>
</dbReference>
<evidence type="ECO:0000256" key="14">
    <source>
        <dbReference type="PIRSR" id="PIRSR000047-1"/>
    </source>
</evidence>
<sequence length="484" mass="55806">GDRHTETCPRCCCCCCCCFTGSPCVGRRRDEPPLIQGWLPFVGKALEFRRDAHGFLKQQKKKFGDVFTVRIAGRFMTFIMDPLSYPTIIKQGRQLDFHAFSDKMASVVFGYTPIRDMCLPGFRDDIFRSFKLLHGDNLAPLTESMMANLMLVFRQDHLSERLREGATFLTLYGRTQDAGRHSGMDSLREDLVKFDKRFPLLTANVPIGLLREAKTSREKLISYFLPHRMSCWSNMSQFIRRRQELLNHDSVMTDMDKAAHHFAMLWASVANTIPTCFWALYHLLSQPEALQAVQQEVHDILNLSKVEFSSDRDVVLSREQLDKLLYLESAINESLRLSSASMNIRVAQEDFSLRLDGERSVGVRKDDIVILYPQSLHMDPEIYDQPQTFRFDRFVQDGMEKTDFYKDGQKLKYYLMPFGSGASMCPGRHFAINEIKQFLCLLLLYFKLELEEGQARATLDPSRAGLGILSPSTDVRFRYRLRAI</sequence>
<evidence type="ECO:0000256" key="15">
    <source>
        <dbReference type="PIRSR" id="PIRSR000047-2"/>
    </source>
</evidence>
<evidence type="ECO:0000256" key="7">
    <source>
        <dbReference type="ARBA" id="ARBA00022824"/>
    </source>
</evidence>
<accession>A0A3Q3X645</accession>
<comment type="cofactor">
    <cofactor evidence="1 13 14">
        <name>heme</name>
        <dbReference type="ChEBI" id="CHEBI:30413"/>
    </cofactor>
</comment>
<evidence type="ECO:0000256" key="10">
    <source>
        <dbReference type="ARBA" id="ARBA00023098"/>
    </source>
</evidence>
<dbReference type="GO" id="GO:0020037">
    <property type="term" value="F:heme binding"/>
    <property type="evidence" value="ECO:0007669"/>
    <property type="project" value="InterPro"/>
</dbReference>
<reference evidence="16" key="1">
    <citation type="submission" date="2025-08" db="UniProtKB">
        <authorList>
            <consortium name="Ensembl"/>
        </authorList>
    </citation>
    <scope>IDENTIFICATION</scope>
</reference>
<dbReference type="InterPro" id="IPR050529">
    <property type="entry name" value="CYP450_sterol_14alpha_dmase"/>
</dbReference>
<keyword evidence="17" id="KW-1185">Reference proteome</keyword>
<dbReference type="GO" id="GO:0042632">
    <property type="term" value="P:cholesterol homeostasis"/>
    <property type="evidence" value="ECO:0007669"/>
    <property type="project" value="TreeGrafter"/>
</dbReference>
<keyword evidence="7 13" id="KW-0256">Endoplasmic reticulum</keyword>
<dbReference type="STRING" id="94237.ENSMMOP00000023645"/>
<evidence type="ECO:0000256" key="4">
    <source>
        <dbReference type="ARBA" id="ARBA00010617"/>
    </source>
</evidence>